<sequence length="49" mass="5564">MLFTFSGDLKMHQMLLAPYLNCSLYISIKEGCQFEVHLQSIICSSIVLP</sequence>
<protein>
    <submittedName>
        <fullName evidence="1">Uncharacterized protein</fullName>
    </submittedName>
</protein>
<organism evidence="1 2">
    <name type="scientific">Stephania yunnanensis</name>
    <dbReference type="NCBI Taxonomy" id="152371"/>
    <lineage>
        <taxon>Eukaryota</taxon>
        <taxon>Viridiplantae</taxon>
        <taxon>Streptophyta</taxon>
        <taxon>Embryophyta</taxon>
        <taxon>Tracheophyta</taxon>
        <taxon>Spermatophyta</taxon>
        <taxon>Magnoliopsida</taxon>
        <taxon>Ranunculales</taxon>
        <taxon>Menispermaceae</taxon>
        <taxon>Menispermoideae</taxon>
        <taxon>Cissampelideae</taxon>
        <taxon>Stephania</taxon>
    </lineage>
</organism>
<dbReference type="EMBL" id="JBBNAF010000013">
    <property type="protein sequence ID" value="KAK9086518.1"/>
    <property type="molecule type" value="Genomic_DNA"/>
</dbReference>
<comment type="caution">
    <text evidence="1">The sequence shown here is derived from an EMBL/GenBank/DDBJ whole genome shotgun (WGS) entry which is preliminary data.</text>
</comment>
<gene>
    <name evidence="1" type="ORF">Syun_028912</name>
</gene>
<dbReference type="Proteomes" id="UP001420932">
    <property type="component" value="Unassembled WGS sequence"/>
</dbReference>
<keyword evidence="2" id="KW-1185">Reference proteome</keyword>
<evidence type="ECO:0000313" key="2">
    <source>
        <dbReference type="Proteomes" id="UP001420932"/>
    </source>
</evidence>
<evidence type="ECO:0000313" key="1">
    <source>
        <dbReference type="EMBL" id="KAK9086518.1"/>
    </source>
</evidence>
<name>A0AAP0HFK3_9MAGN</name>
<accession>A0AAP0HFK3</accession>
<dbReference type="AlphaFoldDB" id="A0AAP0HFK3"/>
<reference evidence="1 2" key="1">
    <citation type="submission" date="2024-01" db="EMBL/GenBank/DDBJ databases">
        <title>Genome assemblies of Stephania.</title>
        <authorList>
            <person name="Yang L."/>
        </authorList>
    </citation>
    <scope>NUCLEOTIDE SEQUENCE [LARGE SCALE GENOMIC DNA]</scope>
    <source>
        <strain evidence="1">YNDBR</strain>
        <tissue evidence="1">Leaf</tissue>
    </source>
</reference>
<proteinExistence type="predicted"/>